<name>A0A9K3GPT9_9EUKA</name>
<dbReference type="Proteomes" id="UP000265618">
    <property type="component" value="Unassembled WGS sequence"/>
</dbReference>
<sequence>QAEYSTWVSTVKDKRCLEPEGRFQPRCHRAGKVKPAYGETGCGYTVRVLGLTGEPRPGCPVNVELSYPWMQEYV</sequence>
<accession>A0A9K3GPT9</accession>
<dbReference type="AlphaFoldDB" id="A0A9K3GPT9"/>
<evidence type="ECO:0000313" key="1">
    <source>
        <dbReference type="EMBL" id="GIQ90146.1"/>
    </source>
</evidence>
<dbReference type="EMBL" id="BDIP01005819">
    <property type="protein sequence ID" value="GIQ90146.1"/>
    <property type="molecule type" value="Genomic_DNA"/>
</dbReference>
<feature type="non-terminal residue" evidence="1">
    <location>
        <position position="74"/>
    </location>
</feature>
<organism evidence="1 2">
    <name type="scientific">Kipferlia bialata</name>
    <dbReference type="NCBI Taxonomy" id="797122"/>
    <lineage>
        <taxon>Eukaryota</taxon>
        <taxon>Metamonada</taxon>
        <taxon>Carpediemonas-like organisms</taxon>
        <taxon>Kipferlia</taxon>
    </lineage>
</organism>
<proteinExistence type="predicted"/>
<gene>
    <name evidence="1" type="ORF">KIPB_012824</name>
</gene>
<reference evidence="1 2" key="1">
    <citation type="journal article" date="2018" name="PLoS ONE">
        <title>The draft genome of Kipferlia bialata reveals reductive genome evolution in fornicate parasites.</title>
        <authorList>
            <person name="Tanifuji G."/>
            <person name="Takabayashi S."/>
            <person name="Kume K."/>
            <person name="Takagi M."/>
            <person name="Nakayama T."/>
            <person name="Kamikawa R."/>
            <person name="Inagaki Y."/>
            <person name="Hashimoto T."/>
        </authorList>
    </citation>
    <scope>NUCLEOTIDE SEQUENCE [LARGE SCALE GENOMIC DNA]</scope>
    <source>
        <strain evidence="1">NY0173</strain>
    </source>
</reference>
<keyword evidence="2" id="KW-1185">Reference proteome</keyword>
<evidence type="ECO:0000313" key="2">
    <source>
        <dbReference type="Proteomes" id="UP000265618"/>
    </source>
</evidence>
<comment type="caution">
    <text evidence="1">The sequence shown here is derived from an EMBL/GenBank/DDBJ whole genome shotgun (WGS) entry which is preliminary data.</text>
</comment>
<protein>
    <submittedName>
        <fullName evidence="1">Uncharacterized protein</fullName>
    </submittedName>
</protein>